<dbReference type="FunFam" id="2.60.40.10:FF:000032">
    <property type="entry name" value="palladin isoform X1"/>
    <property type="match status" value="1"/>
</dbReference>
<dbReference type="InterPro" id="IPR007110">
    <property type="entry name" value="Ig-like_dom"/>
</dbReference>
<feature type="signal peptide" evidence="4">
    <location>
        <begin position="1"/>
        <end position="20"/>
    </location>
</feature>
<keyword evidence="2" id="KW-0393">Immunoglobulin domain</keyword>
<keyword evidence="4" id="KW-0732">Signal</keyword>
<accession>A0A9W9YY20</accession>
<dbReference type="AlphaFoldDB" id="A0A9W9YY20"/>
<dbReference type="InterPro" id="IPR013783">
    <property type="entry name" value="Ig-like_fold"/>
</dbReference>
<dbReference type="InterPro" id="IPR036179">
    <property type="entry name" value="Ig-like_dom_sf"/>
</dbReference>
<keyword evidence="3" id="KW-1133">Transmembrane helix</keyword>
<feature type="domain" description="Ig-like" evidence="5">
    <location>
        <begin position="746"/>
        <end position="828"/>
    </location>
</feature>
<dbReference type="SMART" id="SM00409">
    <property type="entry name" value="IG"/>
    <property type="match status" value="9"/>
</dbReference>
<evidence type="ECO:0000256" key="2">
    <source>
        <dbReference type="ARBA" id="ARBA00023319"/>
    </source>
</evidence>
<dbReference type="SMART" id="SM00060">
    <property type="entry name" value="FN3"/>
    <property type="match status" value="1"/>
</dbReference>
<dbReference type="OrthoDB" id="6088938at2759"/>
<feature type="domain" description="Ig-like" evidence="5">
    <location>
        <begin position="483"/>
        <end position="564"/>
    </location>
</feature>
<feature type="transmembrane region" description="Helical" evidence="3">
    <location>
        <begin position="955"/>
        <end position="975"/>
    </location>
</feature>
<evidence type="ECO:0000259" key="5">
    <source>
        <dbReference type="PROSITE" id="PS50835"/>
    </source>
</evidence>
<dbReference type="EMBL" id="MU826844">
    <property type="protein sequence ID" value="KAJ7371581.1"/>
    <property type="molecule type" value="Genomic_DNA"/>
</dbReference>
<feature type="domain" description="Ig-like" evidence="5">
    <location>
        <begin position="310"/>
        <end position="391"/>
    </location>
</feature>
<dbReference type="Gene3D" id="2.60.40.10">
    <property type="entry name" value="Immunoglobulins"/>
    <property type="match status" value="9"/>
</dbReference>
<feature type="domain" description="Ig-like" evidence="5">
    <location>
        <begin position="658"/>
        <end position="741"/>
    </location>
</feature>
<keyword evidence="8" id="KW-1185">Reference proteome</keyword>
<feature type="chain" id="PRO_5040768262" evidence="4">
    <location>
        <begin position="21"/>
        <end position="1018"/>
    </location>
</feature>
<dbReference type="SUPFAM" id="SSF49265">
    <property type="entry name" value="Fibronectin type III"/>
    <property type="match status" value="1"/>
</dbReference>
<evidence type="ECO:0000256" key="4">
    <source>
        <dbReference type="SAM" id="SignalP"/>
    </source>
</evidence>
<evidence type="ECO:0000259" key="6">
    <source>
        <dbReference type="PROSITE" id="PS50853"/>
    </source>
</evidence>
<dbReference type="Proteomes" id="UP001163046">
    <property type="component" value="Unassembled WGS sequence"/>
</dbReference>
<feature type="domain" description="Ig-like" evidence="5">
    <location>
        <begin position="138"/>
        <end position="218"/>
    </location>
</feature>
<dbReference type="SUPFAM" id="SSF48726">
    <property type="entry name" value="Immunoglobulin"/>
    <property type="match status" value="8"/>
</dbReference>
<comment type="caution">
    <text evidence="7">The sequence shown here is derived from an EMBL/GenBank/DDBJ whole genome shotgun (WGS) entry which is preliminary data.</text>
</comment>
<dbReference type="PANTHER" id="PTHR46013">
    <property type="entry name" value="VASCULAR CELL ADHESION MOLECULE 1"/>
    <property type="match status" value="1"/>
</dbReference>
<dbReference type="InterPro" id="IPR003961">
    <property type="entry name" value="FN3_dom"/>
</dbReference>
<name>A0A9W9YY20_9CNID</name>
<dbReference type="SMART" id="SM00408">
    <property type="entry name" value="IGc2"/>
    <property type="match status" value="8"/>
</dbReference>
<feature type="domain" description="Ig-like" evidence="5">
    <location>
        <begin position="223"/>
        <end position="301"/>
    </location>
</feature>
<reference evidence="7" key="1">
    <citation type="submission" date="2023-01" db="EMBL/GenBank/DDBJ databases">
        <title>Genome assembly of the deep-sea coral Lophelia pertusa.</title>
        <authorList>
            <person name="Herrera S."/>
            <person name="Cordes E."/>
        </authorList>
    </citation>
    <scope>NUCLEOTIDE SEQUENCE</scope>
    <source>
        <strain evidence="7">USNM1676648</strain>
        <tissue evidence="7">Polyp</tissue>
    </source>
</reference>
<sequence length="1018" mass="111289">MKSCFMFMLGMTLVLPLSASIKWNSKPPNPVEGLLGENVTLEWNFTLANENFDYFALLRNYRDMIKYSDVGVVIYKSFNGSVGMVKNGTPAFMLINLKWSDDADDGTNFCCKVGTKTIKGSDGDIYLDCVALKVLVRPKIVAISKNQTLNENNDVTLSCNVTGTPAPNITWSKAGNENNNFKPGSFLSLRNITRGKDGLYWCTAENGAGKAIASVRVIVQFPPSIVYISHDATAKETDDVTLFCNSTGNPRPNITWTLVSGSKARTVGTGKTLHFSNVSRNQAGTYQCTAANGLMRPKTANVHVMINYSPGIKIWPISQTVNESSDLELFCNATGNPPPNITWTNVAEPAVQLSVDEVLKVKNINKTDSGVYQCRASNGIGRDVFASANVTVNFPPSIEYISHDATAKETDHVTLFCNSTGNPRPNITWTFVSGSKARTVGTGETLHFTNVSRNQAGTYQCTAANGLMSPKTANVHVTINYSPVIEIWPISRTVNESSDLELFCNATGNPPPNITWSKVADSAVQLSVDEVLKVENINRNDSGVYQCRASNGIGRDVFASANVTVNYKPIGTLLTSNVTRDAVIMNLPVTFHCSADSVPPPVLTLFFKNLVLGHFSNIGAFTIKKVKASDQGMYECVPSNIIGMGVTATLNLTILVPPSIEYVSHDATANETDDVKLFCNSTGEPRPNITWIFLNGSGEKIIRTEETLALYNVKRNQAGTYQCTASNGVMSTKMTASVHVTINYKPKIKEGVQTEIKSWINHETEVTCEAEGVPVPDIIWTRNGITMSSTQSKTGVRELKFTPVDRNHFGDYMCTATNFLGSTKKIITIEELVAPEAPEILEIDLGFDNMEIHWQASISNRDSPVLDYLAKVKEKDESHGWKNCTQITVQTSSSSLVCVMNDLRSGTVYIVQVGARNVVGYSQFTEVEVQTKKPAVMGTTGERKQKPLSGATIDGIIAGVICFCSLVVVIVAIVTQRRPCHLECRKNNSNISSEECVNEHHNQAFEENPQTDELNEQV</sequence>
<feature type="domain" description="Fibronectin type-III" evidence="6">
    <location>
        <begin position="834"/>
        <end position="935"/>
    </location>
</feature>
<gene>
    <name evidence="7" type="primary">HMCN1_27</name>
    <name evidence="7" type="ORF">OS493_024256</name>
</gene>
<evidence type="ECO:0000313" key="7">
    <source>
        <dbReference type="EMBL" id="KAJ7371581.1"/>
    </source>
</evidence>
<evidence type="ECO:0000256" key="3">
    <source>
        <dbReference type="SAM" id="Phobius"/>
    </source>
</evidence>
<keyword evidence="3" id="KW-0472">Membrane</keyword>
<dbReference type="InterPro" id="IPR003599">
    <property type="entry name" value="Ig_sub"/>
</dbReference>
<evidence type="ECO:0000313" key="8">
    <source>
        <dbReference type="Proteomes" id="UP001163046"/>
    </source>
</evidence>
<dbReference type="InterPro" id="IPR003598">
    <property type="entry name" value="Ig_sub2"/>
</dbReference>
<organism evidence="7 8">
    <name type="scientific">Desmophyllum pertusum</name>
    <dbReference type="NCBI Taxonomy" id="174260"/>
    <lineage>
        <taxon>Eukaryota</taxon>
        <taxon>Metazoa</taxon>
        <taxon>Cnidaria</taxon>
        <taxon>Anthozoa</taxon>
        <taxon>Hexacorallia</taxon>
        <taxon>Scleractinia</taxon>
        <taxon>Caryophylliina</taxon>
        <taxon>Caryophylliidae</taxon>
        <taxon>Desmophyllum</taxon>
    </lineage>
</organism>
<dbReference type="CDD" id="cd00063">
    <property type="entry name" value="FN3"/>
    <property type="match status" value="1"/>
</dbReference>
<keyword evidence="3" id="KW-0812">Transmembrane</keyword>
<keyword evidence="1" id="KW-1015">Disulfide bond</keyword>
<dbReference type="InterPro" id="IPR036116">
    <property type="entry name" value="FN3_sf"/>
</dbReference>
<dbReference type="PROSITE" id="PS50853">
    <property type="entry name" value="FN3"/>
    <property type="match status" value="1"/>
</dbReference>
<feature type="domain" description="Ig-like" evidence="5">
    <location>
        <begin position="569"/>
        <end position="653"/>
    </location>
</feature>
<dbReference type="PROSITE" id="PS50835">
    <property type="entry name" value="IG_LIKE"/>
    <property type="match status" value="8"/>
</dbReference>
<dbReference type="CDD" id="cd00096">
    <property type="entry name" value="Ig"/>
    <property type="match status" value="2"/>
</dbReference>
<dbReference type="Pfam" id="PF00041">
    <property type="entry name" value="fn3"/>
    <property type="match status" value="1"/>
</dbReference>
<dbReference type="Pfam" id="PF13927">
    <property type="entry name" value="Ig_3"/>
    <property type="match status" value="8"/>
</dbReference>
<feature type="domain" description="Ig-like" evidence="5">
    <location>
        <begin position="396"/>
        <end position="478"/>
    </location>
</feature>
<protein>
    <submittedName>
        <fullName evidence="7">Hemicentin-1</fullName>
    </submittedName>
</protein>
<dbReference type="PANTHER" id="PTHR46013:SF7">
    <property type="entry name" value="IG-LIKE DOMAIN-CONTAINING PROTEIN"/>
    <property type="match status" value="1"/>
</dbReference>
<proteinExistence type="predicted"/>
<evidence type="ECO:0000256" key="1">
    <source>
        <dbReference type="ARBA" id="ARBA00023157"/>
    </source>
</evidence>